<dbReference type="PANTHER" id="PTHR12283:SF6">
    <property type="entry name" value="GLUTAMINYL-PEPTIDE CYCLOTRANSFERASE-RELATED"/>
    <property type="match status" value="1"/>
</dbReference>
<keyword evidence="1" id="KW-0808">Transferase</keyword>
<organism evidence="5 6">
    <name type="scientific">Nitritalea halalkaliphila LW7</name>
    <dbReference type="NCBI Taxonomy" id="1189621"/>
    <lineage>
        <taxon>Bacteria</taxon>
        <taxon>Pseudomonadati</taxon>
        <taxon>Bacteroidota</taxon>
        <taxon>Cytophagia</taxon>
        <taxon>Cytophagales</taxon>
        <taxon>Cyclobacteriaceae</taxon>
        <taxon>Nitritalea</taxon>
    </lineage>
</organism>
<evidence type="ECO:0000256" key="1">
    <source>
        <dbReference type="ARBA" id="ARBA00022679"/>
    </source>
</evidence>
<dbReference type="Pfam" id="PF04389">
    <property type="entry name" value="Peptidase_M28"/>
    <property type="match status" value="1"/>
</dbReference>
<dbReference type="GO" id="GO:0016603">
    <property type="term" value="F:glutaminyl-peptide cyclotransferase activity"/>
    <property type="evidence" value="ECO:0007669"/>
    <property type="project" value="TreeGrafter"/>
</dbReference>
<dbReference type="AlphaFoldDB" id="I5BY94"/>
<evidence type="ECO:0000259" key="4">
    <source>
        <dbReference type="Pfam" id="PF04389"/>
    </source>
</evidence>
<protein>
    <submittedName>
        <fullName evidence="5">Peptidase M28</fullName>
    </submittedName>
</protein>
<feature type="domain" description="Peptidase M28" evidence="4">
    <location>
        <begin position="109"/>
        <end position="326"/>
    </location>
</feature>
<dbReference type="SUPFAM" id="SSF53187">
    <property type="entry name" value="Zn-dependent exopeptidases"/>
    <property type="match status" value="1"/>
</dbReference>
<dbReference type="InterPro" id="IPR040234">
    <property type="entry name" value="QC/QCL"/>
</dbReference>
<feature type="signal peptide" evidence="3">
    <location>
        <begin position="1"/>
        <end position="24"/>
    </location>
</feature>
<proteinExistence type="predicted"/>
<evidence type="ECO:0000313" key="6">
    <source>
        <dbReference type="Proteomes" id="UP000005551"/>
    </source>
</evidence>
<feature type="chain" id="PRO_5003699800" evidence="3">
    <location>
        <begin position="25"/>
        <end position="332"/>
    </location>
</feature>
<name>I5BY94_9BACT</name>
<dbReference type="PANTHER" id="PTHR12283">
    <property type="entry name" value="GLUTAMINYL-PEPTIDE CYCLOTRANSFERASE"/>
    <property type="match status" value="1"/>
</dbReference>
<keyword evidence="2" id="KW-0012">Acyltransferase</keyword>
<dbReference type="Proteomes" id="UP000005551">
    <property type="component" value="Unassembled WGS sequence"/>
</dbReference>
<dbReference type="GO" id="GO:0008270">
    <property type="term" value="F:zinc ion binding"/>
    <property type="evidence" value="ECO:0007669"/>
    <property type="project" value="TreeGrafter"/>
</dbReference>
<evidence type="ECO:0000313" key="5">
    <source>
        <dbReference type="EMBL" id="EIM74546.1"/>
    </source>
</evidence>
<dbReference type="PROSITE" id="PS51257">
    <property type="entry name" value="PROKAR_LIPOPROTEIN"/>
    <property type="match status" value="1"/>
</dbReference>
<sequence length="332" mass="37278">MKNNWKVLIWAPLLCLLLSQSCGSGDSGLSEEELHALKVAAEDVPAFSADSAYQYIAQQVAFGPRVPMTEGHARTRDWIIATLEGFGLQVQRQDFQAETHDGLTWDLTNIIAKHNPEAKKRILLAAHWDTRRVADKDSERMDEPIDGANDGGSGVGILMEIARVLSTAERQPEVGIDFIFFDGEDDGEPEGSRLRSNRVFWCLGSQHWAKNPHEPGYTAFYGILLDMVAARGARFYREGHSMQYAKNIVTKVWNHAHALGFSDYFILRDAPPITDDHLYVNQAGIPMIDIVEFSPDFGFGSYHHTHADNMDLIDKRTIRAVGETVLFTLYQE</sequence>
<dbReference type="EMBL" id="AJYA01000041">
    <property type="protein sequence ID" value="EIM74546.1"/>
    <property type="molecule type" value="Genomic_DNA"/>
</dbReference>
<dbReference type="STRING" id="1189621.A3SI_15548"/>
<comment type="caution">
    <text evidence="5">The sequence shown here is derived from an EMBL/GenBank/DDBJ whole genome shotgun (WGS) entry which is preliminary data.</text>
</comment>
<dbReference type="InterPro" id="IPR007484">
    <property type="entry name" value="Peptidase_M28"/>
</dbReference>
<evidence type="ECO:0000256" key="3">
    <source>
        <dbReference type="SAM" id="SignalP"/>
    </source>
</evidence>
<reference evidence="5 6" key="1">
    <citation type="submission" date="2012-05" db="EMBL/GenBank/DDBJ databases">
        <title>Genome sequence of Nitritalea halalkaliphila LW7.</title>
        <authorList>
            <person name="Jangir P.K."/>
            <person name="Singh A."/>
            <person name="Shivaji S."/>
            <person name="Sharma R."/>
        </authorList>
    </citation>
    <scope>NUCLEOTIDE SEQUENCE [LARGE SCALE GENOMIC DNA]</scope>
    <source>
        <strain evidence="5 6">LW7</strain>
    </source>
</reference>
<dbReference type="Gene3D" id="3.40.630.10">
    <property type="entry name" value="Zn peptidases"/>
    <property type="match status" value="1"/>
</dbReference>
<dbReference type="PATRIC" id="fig|1189621.3.peg.3238"/>
<evidence type="ECO:0000256" key="2">
    <source>
        <dbReference type="ARBA" id="ARBA00023315"/>
    </source>
</evidence>
<dbReference type="OrthoDB" id="9773494at2"/>
<keyword evidence="6" id="KW-1185">Reference proteome</keyword>
<accession>I5BY94</accession>
<dbReference type="RefSeq" id="WP_009056469.1">
    <property type="nucleotide sequence ID" value="NZ_AJYA01000041.1"/>
</dbReference>
<keyword evidence="3" id="KW-0732">Signal</keyword>
<gene>
    <name evidence="5" type="ORF">A3SI_15548</name>
</gene>